<dbReference type="EMBL" id="KP726894">
    <property type="protein sequence ID" value="ALK43894.1"/>
    <property type="molecule type" value="Genomic_DNA"/>
</dbReference>
<accession>A0A0N7J5I8</accession>
<keyword evidence="1" id="KW-0614">Plasmid</keyword>
<geneLocation type="plasmid" evidence="1">
    <name>pKPC-ECN49</name>
</geneLocation>
<reference evidence="1" key="1">
    <citation type="submission" date="2015-01" db="EMBL/GenBank/DDBJ databases">
        <authorList>
            <person name="Zhao X.J."/>
            <person name="Ma P."/>
        </authorList>
    </citation>
    <scope>NUCLEOTIDE SEQUENCE</scope>
    <source>
        <strain evidence="1">ECN49</strain>
        <plasmid evidence="1">pKPC-ECN49</plasmid>
    </source>
</reference>
<dbReference type="AlphaFoldDB" id="A0A0N7J5I8"/>
<sequence length="115" mass="12678">MKKTTLAVLLLSGILAAPSAMAFGKHKKHHTDGLNQVGDTCELLTCMAGKLQGDTQPACQPVNQRFFNVRVFTPYYNPEATARVRQGIFSSCEGTPVNKGTLEMIIQRYGRSFQE</sequence>
<proteinExistence type="predicted"/>
<name>A0A0N7J5I8_ENTCL</name>
<protein>
    <submittedName>
        <fullName evidence="1">Uncharacterized protein</fullName>
    </submittedName>
</protein>
<dbReference type="RefSeq" id="WP_020956889.1">
    <property type="nucleotide sequence ID" value="NZ_CACTIK010000199.1"/>
</dbReference>
<organism evidence="1">
    <name type="scientific">Enterobacter cloacae</name>
    <dbReference type="NCBI Taxonomy" id="550"/>
    <lineage>
        <taxon>Bacteria</taxon>
        <taxon>Pseudomonadati</taxon>
        <taxon>Pseudomonadota</taxon>
        <taxon>Gammaproteobacteria</taxon>
        <taxon>Enterobacterales</taxon>
        <taxon>Enterobacteriaceae</taxon>
        <taxon>Enterobacter</taxon>
        <taxon>Enterobacter cloacae complex</taxon>
    </lineage>
</organism>
<evidence type="ECO:0000313" key="1">
    <source>
        <dbReference type="EMBL" id="ALK43894.1"/>
    </source>
</evidence>